<dbReference type="RefSeq" id="WP_201652240.1">
    <property type="nucleotide sequence ID" value="NZ_CP068047.1"/>
</dbReference>
<protein>
    <submittedName>
        <fullName evidence="2">Uncharacterized protein</fullName>
    </submittedName>
</protein>
<feature type="chain" id="PRO_5045501796" evidence="1">
    <location>
        <begin position="25"/>
        <end position="113"/>
    </location>
</feature>
<keyword evidence="3" id="KW-1185">Reference proteome</keyword>
<dbReference type="EMBL" id="CP068047">
    <property type="protein sequence ID" value="QQR34496.1"/>
    <property type="molecule type" value="Genomic_DNA"/>
</dbReference>
<evidence type="ECO:0000256" key="1">
    <source>
        <dbReference type="SAM" id="SignalP"/>
    </source>
</evidence>
<accession>A0ABX7BXF0</accession>
<dbReference type="Proteomes" id="UP000595460">
    <property type="component" value="Chromosome"/>
</dbReference>
<reference evidence="2 3" key="1">
    <citation type="submission" date="2021-01" db="EMBL/GenBank/DDBJ databases">
        <title>Genome seq and assembly of Devosia sp. G19.</title>
        <authorList>
            <person name="Chhetri G."/>
        </authorList>
    </citation>
    <scope>NUCLEOTIDE SEQUENCE [LARGE SCALE GENOMIC DNA]</scope>
    <source>
        <strain evidence="2 3">G19</strain>
    </source>
</reference>
<evidence type="ECO:0000313" key="2">
    <source>
        <dbReference type="EMBL" id="QQR34496.1"/>
    </source>
</evidence>
<keyword evidence="1" id="KW-0732">Signal</keyword>
<name>A0ABX7BXF0_9HYPH</name>
<feature type="signal peptide" evidence="1">
    <location>
        <begin position="1"/>
        <end position="24"/>
    </location>
</feature>
<sequence>MKRLILAAALGLAAGGMTVSLAAAAPGQCSITGFEPFDCDVALDGGGLTFTLPDGQVFAFTLIEDGVGTAYLIDPDAAPGQRPDELREFRAVEGKPGCWARDEDYQFCVLVQQ</sequence>
<organism evidence="2 3">
    <name type="scientific">Devosia oryziradicis</name>
    <dbReference type="NCBI Taxonomy" id="2801335"/>
    <lineage>
        <taxon>Bacteria</taxon>
        <taxon>Pseudomonadati</taxon>
        <taxon>Pseudomonadota</taxon>
        <taxon>Alphaproteobacteria</taxon>
        <taxon>Hyphomicrobiales</taxon>
        <taxon>Devosiaceae</taxon>
        <taxon>Devosia</taxon>
    </lineage>
</organism>
<proteinExistence type="predicted"/>
<evidence type="ECO:0000313" key="3">
    <source>
        <dbReference type="Proteomes" id="UP000595460"/>
    </source>
</evidence>
<gene>
    <name evidence="2" type="ORF">JI749_08800</name>
</gene>